<dbReference type="GO" id="GO:0005198">
    <property type="term" value="F:structural molecule activity"/>
    <property type="evidence" value="ECO:0007669"/>
    <property type="project" value="InterPro"/>
</dbReference>
<evidence type="ECO:0000313" key="1">
    <source>
        <dbReference type="EMBL" id="NME70262.1"/>
    </source>
</evidence>
<dbReference type="AlphaFoldDB" id="A0A7X9RWY3"/>
<dbReference type="Proteomes" id="UP000576082">
    <property type="component" value="Unassembled WGS sequence"/>
</dbReference>
<gene>
    <name evidence="1" type="ORF">HHU12_19960</name>
</gene>
<evidence type="ECO:0000313" key="2">
    <source>
        <dbReference type="Proteomes" id="UP000576082"/>
    </source>
</evidence>
<name>A0A7X9RWY3_9BACT</name>
<dbReference type="InterPro" id="IPR011747">
    <property type="entry name" value="CHP02241"/>
</dbReference>
<accession>A0A7X9RWY3</accession>
<dbReference type="PANTHER" id="PTHR38009:SF1">
    <property type="entry name" value="CONSERVED HYPOTHETICAL PHAGE TAIL PROTEIN"/>
    <property type="match status" value="1"/>
</dbReference>
<organism evidence="1 2">
    <name type="scientific">Flammeovirga aprica JL-4</name>
    <dbReference type="NCBI Taxonomy" id="694437"/>
    <lineage>
        <taxon>Bacteria</taxon>
        <taxon>Pseudomonadati</taxon>
        <taxon>Bacteroidota</taxon>
        <taxon>Cytophagia</taxon>
        <taxon>Cytophagales</taxon>
        <taxon>Flammeovirgaceae</taxon>
        <taxon>Flammeovirga</taxon>
    </lineage>
</organism>
<comment type="caution">
    <text evidence="1">The sequence shown here is derived from an EMBL/GenBank/DDBJ whole genome shotgun (WGS) entry which is preliminary data.</text>
</comment>
<proteinExistence type="predicted"/>
<reference evidence="1 2" key="1">
    <citation type="submission" date="2020-04" db="EMBL/GenBank/DDBJ databases">
        <title>Flammeovirga sp. SR4, a novel species isolated from seawater.</title>
        <authorList>
            <person name="Wang X."/>
        </authorList>
    </citation>
    <scope>NUCLEOTIDE SEQUENCE [LARGE SCALE GENOMIC DNA]</scope>
    <source>
        <strain evidence="1 2">ATCC 23126</strain>
    </source>
</reference>
<protein>
    <submittedName>
        <fullName evidence="1">Phage tail protein</fullName>
    </submittedName>
</protein>
<dbReference type="NCBIfam" id="TIGR02241">
    <property type="entry name" value="conserved hypothetical phage tail region protein"/>
    <property type="match status" value="1"/>
</dbReference>
<dbReference type="Pfam" id="PF06841">
    <property type="entry name" value="Phage_T4_gp19"/>
    <property type="match status" value="1"/>
</dbReference>
<sequence>MAQELEYPIPKFRFTVDLGGEEVSAQEVTGLESEVEFIEYRTGDHPTDVKMKVPGLQKVSNITIKRGLYNGNNYLFDWFQQVKDARNENGSFEEHKRQVTITLMDTMGNPVFVWTLTNAFPVKLSAPDLNAEDNGIAIETIELAHEGLMQEIAS</sequence>
<dbReference type="EMBL" id="JABANE010000059">
    <property type="protein sequence ID" value="NME70262.1"/>
    <property type="molecule type" value="Genomic_DNA"/>
</dbReference>
<dbReference type="RefSeq" id="WP_169658502.1">
    <property type="nucleotide sequence ID" value="NZ_JABANE010000059.1"/>
</dbReference>
<dbReference type="InterPro" id="IPR010667">
    <property type="entry name" value="Phage_T4_Gp19"/>
</dbReference>
<keyword evidence="2" id="KW-1185">Reference proteome</keyword>
<dbReference type="PANTHER" id="PTHR38009">
    <property type="entry name" value="CONSERVED HYPOTHETICAL PHAGE TAIL PROTEIN"/>
    <property type="match status" value="1"/>
</dbReference>